<accession>A0A482V2P5</accession>
<comment type="caution">
    <text evidence="2">The sequence shown here is derived from an EMBL/GenBank/DDBJ whole genome shotgun (WGS) entry which is preliminary data.</text>
</comment>
<dbReference type="Proteomes" id="UP000292052">
    <property type="component" value="Unassembled WGS sequence"/>
</dbReference>
<dbReference type="AlphaFoldDB" id="A0A482V2P5"/>
<dbReference type="OrthoDB" id="6691415at2759"/>
<sequence>MDYVKEINELKDKIRSSTSEADFDNINQLQREIKNELLFKRNQVSQLRKELDAANSKIFELNKQLEINKSALKEVEFNFQLAIKKSSSAEEKMKEINESYTKMKLKEEMRTSEINILKENIQKTGHSNYQLTRDLEELQDKMKYYLAFQNELEDRQNKINATLGKMKDGMEKLENEHLKVMEFGKSVNCAEELKNLSQRLFQENEKLKKENVNLENKYIEASAQSEKLTNLIKNHKSVDMHKQNLISKIKFLQWEDRYKELQQKNAANEQLIEALTGTLNQEIETNAKLILKNDVYEAYIAELEMKFEVVETDRSANIKTELGEIVATE</sequence>
<name>A0A482V2P5_ASBVE</name>
<evidence type="ECO:0000313" key="2">
    <source>
        <dbReference type="EMBL" id="RZB38978.1"/>
    </source>
</evidence>
<evidence type="ECO:0000256" key="1">
    <source>
        <dbReference type="SAM" id="Coils"/>
    </source>
</evidence>
<organism evidence="2 3">
    <name type="scientific">Asbolus verrucosus</name>
    <name type="common">Desert ironclad beetle</name>
    <dbReference type="NCBI Taxonomy" id="1661398"/>
    <lineage>
        <taxon>Eukaryota</taxon>
        <taxon>Metazoa</taxon>
        <taxon>Ecdysozoa</taxon>
        <taxon>Arthropoda</taxon>
        <taxon>Hexapoda</taxon>
        <taxon>Insecta</taxon>
        <taxon>Pterygota</taxon>
        <taxon>Neoptera</taxon>
        <taxon>Endopterygota</taxon>
        <taxon>Coleoptera</taxon>
        <taxon>Polyphaga</taxon>
        <taxon>Cucujiformia</taxon>
        <taxon>Tenebrionidae</taxon>
        <taxon>Pimeliinae</taxon>
        <taxon>Asbolus</taxon>
    </lineage>
</organism>
<feature type="coiled-coil region" evidence="1">
    <location>
        <begin position="30"/>
        <end position="64"/>
    </location>
</feature>
<protein>
    <submittedName>
        <fullName evidence="2">MLP1-like</fullName>
    </submittedName>
</protein>
<feature type="coiled-coil region" evidence="1">
    <location>
        <begin position="190"/>
        <end position="231"/>
    </location>
</feature>
<gene>
    <name evidence="2" type="ORF">BDFB_002380</name>
</gene>
<proteinExistence type="predicted"/>
<reference evidence="2 3" key="1">
    <citation type="submission" date="2017-03" db="EMBL/GenBank/DDBJ databases">
        <title>Genome of the blue death feigning beetle - Asbolus verrucosus.</title>
        <authorList>
            <person name="Rider S.D."/>
        </authorList>
    </citation>
    <scope>NUCLEOTIDE SEQUENCE [LARGE SCALE GENOMIC DNA]</scope>
    <source>
        <strain evidence="2">Butters</strain>
        <tissue evidence="2">Head and leg muscle</tissue>
    </source>
</reference>
<evidence type="ECO:0000313" key="3">
    <source>
        <dbReference type="Proteomes" id="UP000292052"/>
    </source>
</evidence>
<keyword evidence="1" id="KW-0175">Coiled coil</keyword>
<keyword evidence="3" id="KW-1185">Reference proteome</keyword>
<dbReference type="EMBL" id="QDEB01132239">
    <property type="protein sequence ID" value="RZB38978.1"/>
    <property type="molecule type" value="Genomic_DNA"/>
</dbReference>